<proteinExistence type="predicted"/>
<accession>A0A834L980</accession>
<sequence>MAKEAAYASELPFYVPTGPIVSGPLFEKASDVPPSSTTANKPSFASELPFYVPTGRILSGQLFNEVYEEDVPPITTANNPPPPSTTPETDPLSYRSLLPPEPLSSSSSYSPFGFYGAIDVNPMIEAYNNMPDYPNKPPKPTKKPRFSIVPYVLPSPEVPRIRVRNFTNEEREIYNKMVFESDGFDCPYVPPEIAIPGILKPVKVEQLKGLEDMADLALKHYNAQNNTSYQFVKVIKANMRWDGGSTYNITFQAKDNTTCSPPRNFQARVTKFMDNTKVLFCRVEQVSIPPGGTNCFRDIIQEVNMGASQKSMPMDPSLVYEQATLQSKSGLGGAEMQKSQLSISYFTAMQLGELVHE</sequence>
<protein>
    <recommendedName>
        <fullName evidence="4">Cystatin domain-containing protein</fullName>
    </recommendedName>
</protein>
<dbReference type="Pfam" id="PF00031">
    <property type="entry name" value="Cystatin"/>
    <property type="match status" value="1"/>
</dbReference>
<dbReference type="AlphaFoldDB" id="A0A834L980"/>
<dbReference type="PANTHER" id="PTHR31228:SF22">
    <property type="entry name" value="CYSTATIN_MONELLIN SUPERFAMILY PROTEIN"/>
    <property type="match status" value="1"/>
</dbReference>
<feature type="compositionally biased region" description="Low complexity" evidence="3">
    <location>
        <begin position="86"/>
        <end position="107"/>
    </location>
</feature>
<dbReference type="SMART" id="SM00043">
    <property type="entry name" value="CY"/>
    <property type="match status" value="1"/>
</dbReference>
<feature type="domain" description="Cystatin" evidence="4">
    <location>
        <begin position="194"/>
        <end position="304"/>
    </location>
</feature>
<dbReference type="PANTHER" id="PTHR31228">
    <property type="entry name" value="CYSTATIN/MONELLIN SUPERFAMILY PROTEIN"/>
    <property type="match status" value="1"/>
</dbReference>
<dbReference type="InterPro" id="IPR006525">
    <property type="entry name" value="Cystatin-related_pln"/>
</dbReference>
<dbReference type="Gene3D" id="3.10.450.10">
    <property type="match status" value="1"/>
</dbReference>
<dbReference type="OrthoDB" id="1635251at2759"/>
<gene>
    <name evidence="5" type="ORF">RHSIM_Rhsim10G0206900</name>
</gene>
<organism evidence="5 6">
    <name type="scientific">Rhododendron simsii</name>
    <name type="common">Sims's rhododendron</name>
    <dbReference type="NCBI Taxonomy" id="118357"/>
    <lineage>
        <taxon>Eukaryota</taxon>
        <taxon>Viridiplantae</taxon>
        <taxon>Streptophyta</taxon>
        <taxon>Embryophyta</taxon>
        <taxon>Tracheophyta</taxon>
        <taxon>Spermatophyta</taxon>
        <taxon>Magnoliopsida</taxon>
        <taxon>eudicotyledons</taxon>
        <taxon>Gunneridae</taxon>
        <taxon>Pentapetalae</taxon>
        <taxon>asterids</taxon>
        <taxon>Ericales</taxon>
        <taxon>Ericaceae</taxon>
        <taxon>Ericoideae</taxon>
        <taxon>Rhodoreae</taxon>
        <taxon>Rhododendron</taxon>
    </lineage>
</organism>
<comment type="caution">
    <text evidence="5">The sequence shown here is derived from an EMBL/GenBank/DDBJ whole genome shotgun (WGS) entry which is preliminary data.</text>
</comment>
<dbReference type="CDD" id="cd00042">
    <property type="entry name" value="CY"/>
    <property type="match status" value="1"/>
</dbReference>
<evidence type="ECO:0000256" key="1">
    <source>
        <dbReference type="ARBA" id="ARBA00022690"/>
    </source>
</evidence>
<evidence type="ECO:0000313" key="6">
    <source>
        <dbReference type="Proteomes" id="UP000626092"/>
    </source>
</evidence>
<keyword evidence="1" id="KW-0646">Protease inhibitor</keyword>
<name>A0A834L980_RHOSS</name>
<dbReference type="GO" id="GO:0004869">
    <property type="term" value="F:cysteine-type endopeptidase inhibitor activity"/>
    <property type="evidence" value="ECO:0007669"/>
    <property type="project" value="UniProtKB-KW"/>
</dbReference>
<reference evidence="5" key="1">
    <citation type="submission" date="2019-11" db="EMBL/GenBank/DDBJ databases">
        <authorList>
            <person name="Liu Y."/>
            <person name="Hou J."/>
            <person name="Li T.-Q."/>
            <person name="Guan C.-H."/>
            <person name="Wu X."/>
            <person name="Wu H.-Z."/>
            <person name="Ling F."/>
            <person name="Zhang R."/>
            <person name="Shi X.-G."/>
            <person name="Ren J.-P."/>
            <person name="Chen E.-F."/>
            <person name="Sun J.-M."/>
        </authorList>
    </citation>
    <scope>NUCLEOTIDE SEQUENCE</scope>
    <source>
        <strain evidence="5">Adult_tree_wgs_1</strain>
        <tissue evidence="5">Leaves</tissue>
    </source>
</reference>
<dbReference type="Proteomes" id="UP000626092">
    <property type="component" value="Unassembled WGS sequence"/>
</dbReference>
<dbReference type="NCBIfam" id="TIGR01638">
    <property type="entry name" value="Atha_cystat_rel"/>
    <property type="match status" value="1"/>
</dbReference>
<feature type="region of interest" description="Disordered" evidence="3">
    <location>
        <begin position="72"/>
        <end position="107"/>
    </location>
</feature>
<evidence type="ECO:0000256" key="3">
    <source>
        <dbReference type="SAM" id="MobiDB-lite"/>
    </source>
</evidence>
<dbReference type="SUPFAM" id="SSF54403">
    <property type="entry name" value="Cystatin/monellin"/>
    <property type="match status" value="1"/>
</dbReference>
<dbReference type="EMBL" id="WJXA01000010">
    <property type="protein sequence ID" value="KAF7128938.1"/>
    <property type="molecule type" value="Genomic_DNA"/>
</dbReference>
<evidence type="ECO:0000256" key="2">
    <source>
        <dbReference type="ARBA" id="ARBA00022704"/>
    </source>
</evidence>
<keyword evidence="2" id="KW-0789">Thiol protease inhibitor</keyword>
<evidence type="ECO:0000259" key="4">
    <source>
        <dbReference type="SMART" id="SM00043"/>
    </source>
</evidence>
<dbReference type="InterPro" id="IPR000010">
    <property type="entry name" value="Cystatin_dom"/>
</dbReference>
<evidence type="ECO:0000313" key="5">
    <source>
        <dbReference type="EMBL" id="KAF7128938.1"/>
    </source>
</evidence>
<dbReference type="InterPro" id="IPR046350">
    <property type="entry name" value="Cystatin_sf"/>
</dbReference>
<keyword evidence="6" id="KW-1185">Reference proteome</keyword>